<keyword evidence="1" id="KW-0472">Membrane</keyword>
<name>A0A0F3GYW6_9BACT</name>
<evidence type="ECO:0000313" key="3">
    <source>
        <dbReference type="Proteomes" id="UP000033423"/>
    </source>
</evidence>
<dbReference type="EMBL" id="LACI01000295">
    <property type="protein sequence ID" value="KJU87164.1"/>
    <property type="molecule type" value="Genomic_DNA"/>
</dbReference>
<feature type="transmembrane region" description="Helical" evidence="1">
    <location>
        <begin position="7"/>
        <end position="26"/>
    </location>
</feature>
<comment type="caution">
    <text evidence="2">The sequence shown here is derived from an EMBL/GenBank/DDBJ whole genome shotgun (WGS) entry which is preliminary data.</text>
</comment>
<reference evidence="2 3" key="1">
    <citation type="submission" date="2015-02" db="EMBL/GenBank/DDBJ databases">
        <title>Single-cell genomics of uncultivated deep-branching MTB reveals a conserved set of magnetosome genes.</title>
        <authorList>
            <person name="Kolinko S."/>
            <person name="Richter M."/>
            <person name="Glockner F.O."/>
            <person name="Brachmann A."/>
            <person name="Schuler D."/>
        </authorList>
    </citation>
    <scope>NUCLEOTIDE SEQUENCE [LARGE SCALE GENOMIC DNA]</scope>
    <source>
        <strain evidence="2">TM-1</strain>
    </source>
</reference>
<gene>
    <name evidence="2" type="ORF">MBAV_000642</name>
</gene>
<keyword evidence="1" id="KW-1133">Transmembrane helix</keyword>
<organism evidence="2 3">
    <name type="scientific">Candidatus Magnetobacterium bavaricum</name>
    <dbReference type="NCBI Taxonomy" id="29290"/>
    <lineage>
        <taxon>Bacteria</taxon>
        <taxon>Pseudomonadati</taxon>
        <taxon>Nitrospirota</taxon>
        <taxon>Thermodesulfovibrionia</taxon>
        <taxon>Thermodesulfovibrionales</taxon>
        <taxon>Candidatus Magnetobacteriaceae</taxon>
        <taxon>Candidatus Magnetobacterium</taxon>
    </lineage>
</organism>
<keyword evidence="3" id="KW-1185">Reference proteome</keyword>
<proteinExistence type="predicted"/>
<evidence type="ECO:0000313" key="2">
    <source>
        <dbReference type="EMBL" id="KJU87164.1"/>
    </source>
</evidence>
<keyword evidence="1" id="KW-0812">Transmembrane</keyword>
<sequence length="62" mass="7069">MNIVWRFLVPLAIQAMRGMIFFVLIIRIPCWITTPFASFANGTRWCRNTSSPYPSPAQVPAL</sequence>
<dbReference type="Proteomes" id="UP000033423">
    <property type="component" value="Unassembled WGS sequence"/>
</dbReference>
<accession>A0A0F3GYW6</accession>
<dbReference type="AlphaFoldDB" id="A0A0F3GYW6"/>
<evidence type="ECO:0000256" key="1">
    <source>
        <dbReference type="SAM" id="Phobius"/>
    </source>
</evidence>
<protein>
    <submittedName>
        <fullName evidence="2">Uncharacterized protein</fullName>
    </submittedName>
</protein>